<gene>
    <name evidence="2" type="ORF">Pfl04_23450</name>
</gene>
<evidence type="ECO:0000313" key="2">
    <source>
        <dbReference type="EMBL" id="GIG73941.1"/>
    </source>
</evidence>
<dbReference type="EMBL" id="BONU01000013">
    <property type="protein sequence ID" value="GIG73941.1"/>
    <property type="molecule type" value="Genomic_DNA"/>
</dbReference>
<proteinExistence type="predicted"/>
<organism evidence="2 3">
    <name type="scientific">Planosporangium flavigriseum</name>
    <dbReference type="NCBI Taxonomy" id="373681"/>
    <lineage>
        <taxon>Bacteria</taxon>
        <taxon>Bacillati</taxon>
        <taxon>Actinomycetota</taxon>
        <taxon>Actinomycetes</taxon>
        <taxon>Micromonosporales</taxon>
        <taxon>Micromonosporaceae</taxon>
        <taxon>Planosporangium</taxon>
    </lineage>
</organism>
<reference evidence="2" key="1">
    <citation type="submission" date="2021-01" db="EMBL/GenBank/DDBJ databases">
        <title>Whole genome shotgun sequence of Planosporangium flavigriseum NBRC 105377.</title>
        <authorList>
            <person name="Komaki H."/>
            <person name="Tamura T."/>
        </authorList>
    </citation>
    <scope>NUCLEOTIDE SEQUENCE</scope>
    <source>
        <strain evidence="2">NBRC 105377</strain>
    </source>
</reference>
<comment type="caution">
    <text evidence="2">The sequence shown here is derived from an EMBL/GenBank/DDBJ whole genome shotgun (WGS) entry which is preliminary data.</text>
</comment>
<evidence type="ECO:0000256" key="1">
    <source>
        <dbReference type="SAM" id="MobiDB-lite"/>
    </source>
</evidence>
<dbReference type="AlphaFoldDB" id="A0A8J3LUR1"/>
<sequence>MRDYRQLPPNNQLSDARRRLLSPSGSGRPMSRQELAEAVNAYLWKEHRRKVTLDSNYVGKLERGQHRWPGELYREAFRTVLKAASDADLGFYIIRTFAGECGDPVAAGDHDLGNRGCLDDSSAAVLEGLRSALNVYRPLTDSGECGQPVGAIEVAAAQIHDVYQRADYDAAGRMLPDLIRDAHELAVRSSGGQRQRALRVQAATYIAASKLASKAGDGQLAWVTADRAATAAQLAESTALSAAAAYQVACALLRFPDKCSYAEELTTTTAEDLARPGCAPDADRLSTRGSLLLLAALIAAQRNDRQTARQYLAQAAALAERLGRDDNRVWTAFGPTNVAIHEVSVAAALGDVDRATQIGERLDTSRLPRPLIGRRAQVHLDLAAAYAQRRSGDALAVLHLLEAERIAQQSVRVNVAARTLLAKLLRRERSAATPGLRPLAERAGVAA</sequence>
<accession>A0A8J3LUR1</accession>
<protein>
    <submittedName>
        <fullName evidence="2">Uncharacterized protein</fullName>
    </submittedName>
</protein>
<keyword evidence="3" id="KW-1185">Reference proteome</keyword>
<feature type="region of interest" description="Disordered" evidence="1">
    <location>
        <begin position="1"/>
        <end position="32"/>
    </location>
</feature>
<dbReference type="Proteomes" id="UP000653674">
    <property type="component" value="Unassembled WGS sequence"/>
</dbReference>
<name>A0A8J3LUR1_9ACTN</name>
<evidence type="ECO:0000313" key="3">
    <source>
        <dbReference type="Proteomes" id="UP000653674"/>
    </source>
</evidence>